<evidence type="ECO:0000256" key="2">
    <source>
        <dbReference type="SAM" id="Phobius"/>
    </source>
</evidence>
<keyword evidence="2" id="KW-0812">Transmembrane</keyword>
<dbReference type="eggNOG" id="ENOG50315P8">
    <property type="taxonomic scope" value="Bacteria"/>
</dbReference>
<dbReference type="AlphaFoldDB" id="W0A6G3"/>
<gene>
    <name evidence="3" type="ORF">NX02_04535</name>
</gene>
<evidence type="ECO:0000313" key="4">
    <source>
        <dbReference type="Proteomes" id="UP000018851"/>
    </source>
</evidence>
<organism evidence="3 4">
    <name type="scientific">Sphingomonas sanxanigenens DSM 19645 = NX02</name>
    <dbReference type="NCBI Taxonomy" id="1123269"/>
    <lineage>
        <taxon>Bacteria</taxon>
        <taxon>Pseudomonadati</taxon>
        <taxon>Pseudomonadota</taxon>
        <taxon>Alphaproteobacteria</taxon>
        <taxon>Sphingomonadales</taxon>
        <taxon>Sphingomonadaceae</taxon>
        <taxon>Sphingomonas</taxon>
    </lineage>
</organism>
<dbReference type="KEGG" id="ssan:NX02_04535"/>
<keyword evidence="2" id="KW-0472">Membrane</keyword>
<name>W0A6G3_9SPHN</name>
<dbReference type="EMBL" id="CP006644">
    <property type="protein sequence ID" value="AHE52651.1"/>
    <property type="molecule type" value="Genomic_DNA"/>
</dbReference>
<protein>
    <submittedName>
        <fullName evidence="3">Uncharacterized protein</fullName>
    </submittedName>
</protein>
<dbReference type="OrthoDB" id="10010184at2"/>
<dbReference type="RefSeq" id="WP_025290952.1">
    <property type="nucleotide sequence ID" value="NZ_CP006644.1"/>
</dbReference>
<dbReference type="Proteomes" id="UP000018851">
    <property type="component" value="Chromosome"/>
</dbReference>
<feature type="transmembrane region" description="Helical" evidence="2">
    <location>
        <begin position="12"/>
        <end position="30"/>
    </location>
</feature>
<reference evidence="3 4" key="1">
    <citation type="submission" date="2013-07" db="EMBL/GenBank/DDBJ databases">
        <title>Completed genome of Sphingomonas sanxanigenens NX02.</title>
        <authorList>
            <person name="Ma T."/>
            <person name="Huang H."/>
            <person name="Wu M."/>
            <person name="Li X."/>
            <person name="Li G."/>
        </authorList>
    </citation>
    <scope>NUCLEOTIDE SEQUENCE [LARGE SCALE GENOMIC DNA]</scope>
    <source>
        <strain evidence="3 4">NX02</strain>
    </source>
</reference>
<dbReference type="STRING" id="1123269.NX02_04535"/>
<sequence length="92" mass="9590">MTAERTTFRYTIGILAIIGGLAGLGGLYFIEVPSGNREPLLLALGIILGWGGTVIGYEFNSSPSERRAADSALHAPPVATTQTGDVNVETKG</sequence>
<feature type="transmembrane region" description="Helical" evidence="2">
    <location>
        <begin position="42"/>
        <end position="59"/>
    </location>
</feature>
<keyword evidence="4" id="KW-1185">Reference proteome</keyword>
<feature type="region of interest" description="Disordered" evidence="1">
    <location>
        <begin position="66"/>
        <end position="92"/>
    </location>
</feature>
<evidence type="ECO:0000313" key="3">
    <source>
        <dbReference type="EMBL" id="AHE52651.1"/>
    </source>
</evidence>
<proteinExistence type="predicted"/>
<dbReference type="HOGENOM" id="CLU_2411668_0_0_5"/>
<keyword evidence="2" id="KW-1133">Transmembrane helix</keyword>
<accession>W0A6G3</accession>
<evidence type="ECO:0000256" key="1">
    <source>
        <dbReference type="SAM" id="MobiDB-lite"/>
    </source>
</evidence>
<dbReference type="PATRIC" id="fig|1123269.5.peg.882"/>